<evidence type="ECO:0000256" key="13">
    <source>
        <dbReference type="RuleBase" id="RU003657"/>
    </source>
</evidence>
<evidence type="ECO:0000256" key="2">
    <source>
        <dbReference type="ARBA" id="ARBA00004496"/>
    </source>
</evidence>
<dbReference type="InterPro" id="IPR006063">
    <property type="entry name" value="HisA_bact_arch"/>
</dbReference>
<feature type="active site" description="Proton donor" evidence="12">
    <location>
        <position position="132"/>
    </location>
</feature>
<gene>
    <name evidence="12 15" type="primary">hisA</name>
    <name evidence="15" type="ORF">ACFO4N_02675</name>
</gene>
<keyword evidence="16" id="KW-1185">Reference proteome</keyword>
<dbReference type="InterPro" id="IPR013785">
    <property type="entry name" value="Aldolase_TIM"/>
</dbReference>
<dbReference type="InterPro" id="IPR011060">
    <property type="entry name" value="RibuloseP-bd_barrel"/>
</dbReference>
<comment type="caution">
    <text evidence="15">The sequence shown here is derived from an EMBL/GenBank/DDBJ whole genome shotgun (WGS) entry which is preliminary data.</text>
</comment>
<dbReference type="InterPro" id="IPR006062">
    <property type="entry name" value="His_biosynth"/>
</dbReference>
<evidence type="ECO:0000256" key="8">
    <source>
        <dbReference type="ARBA" id="ARBA00022605"/>
    </source>
</evidence>
<keyword evidence="8 12" id="KW-0028">Amino-acid biosynthesis</keyword>
<evidence type="ECO:0000313" key="16">
    <source>
        <dbReference type="Proteomes" id="UP001596022"/>
    </source>
</evidence>
<evidence type="ECO:0000256" key="4">
    <source>
        <dbReference type="ARBA" id="ARBA00009667"/>
    </source>
</evidence>
<evidence type="ECO:0000313" key="15">
    <source>
        <dbReference type="EMBL" id="MFC4617629.1"/>
    </source>
</evidence>
<dbReference type="SUPFAM" id="SSF51366">
    <property type="entry name" value="Ribulose-phoshate binding barrel"/>
    <property type="match status" value="1"/>
</dbReference>
<evidence type="ECO:0000256" key="12">
    <source>
        <dbReference type="HAMAP-Rule" id="MF_01014"/>
    </source>
</evidence>
<dbReference type="Proteomes" id="UP001596022">
    <property type="component" value="Unassembled WGS sequence"/>
</dbReference>
<keyword evidence="10 12" id="KW-0413">Isomerase</keyword>
<dbReference type="GO" id="GO:0003949">
    <property type="term" value="F:1-(5-phosphoribosyl)-5-[(5-phosphoribosylamino)methylideneamino]imidazole-4-carboxamide isomerase activity"/>
    <property type="evidence" value="ECO:0007669"/>
    <property type="project" value="UniProtKB-EC"/>
</dbReference>
<dbReference type="EMBL" id="JBHSFW010000001">
    <property type="protein sequence ID" value="MFC4617629.1"/>
    <property type="molecule type" value="Genomic_DNA"/>
</dbReference>
<evidence type="ECO:0000256" key="11">
    <source>
        <dbReference type="ARBA" id="ARBA00030547"/>
    </source>
</evidence>
<evidence type="ECO:0000256" key="7">
    <source>
        <dbReference type="ARBA" id="ARBA00022490"/>
    </source>
</evidence>
<accession>A0ABV9GKD0</accession>
<reference evidence="16" key="1">
    <citation type="journal article" date="2019" name="Int. J. Syst. Evol. Microbiol.">
        <title>The Global Catalogue of Microorganisms (GCM) 10K type strain sequencing project: providing services to taxonomists for standard genome sequencing and annotation.</title>
        <authorList>
            <consortium name="The Broad Institute Genomics Platform"/>
            <consortium name="The Broad Institute Genome Sequencing Center for Infectious Disease"/>
            <person name="Wu L."/>
            <person name="Ma J."/>
        </authorList>
    </citation>
    <scope>NUCLEOTIDE SEQUENCE [LARGE SCALE GENOMIC DNA]</scope>
    <source>
        <strain evidence="16">CGMCC 1.16306</strain>
    </source>
</reference>
<sequence>MNGFTVYPAIDIRGAKCVRLVQGDYRKETVYDDSPFAVAKRFVDEGAKWLHIVDLDGAKAGHPVNAELILQIVRELPVSVQIGGGIRTKEDVNLYLINGADRVILGSSAINRRAFTRAVLSEYGQKVVISLDAKADYVATEGWQSTSKVRADELVRELSEAGASRFIFTDISKDGMLLGPNVQAIGDLCDVTDKDIIASGGVHTLQDLIDLKHHRGNVSGAIVGKALYTGQFTLPEALEAVALC</sequence>
<evidence type="ECO:0000256" key="5">
    <source>
        <dbReference type="ARBA" id="ARBA00012550"/>
    </source>
</evidence>
<proteinExistence type="inferred from homology"/>
<dbReference type="NCBIfam" id="TIGR00007">
    <property type="entry name" value="1-(5-phosphoribosyl)-5-[(5-phosphoribosylamino)methylideneamino]imidazole-4-carboxamide isomerase"/>
    <property type="match status" value="1"/>
</dbReference>
<evidence type="ECO:0000256" key="9">
    <source>
        <dbReference type="ARBA" id="ARBA00023102"/>
    </source>
</evidence>
<dbReference type="PANTHER" id="PTHR43090">
    <property type="entry name" value="1-(5-PHOSPHORIBOSYL)-5-[(5-PHOSPHORIBOSYLAMINO)METHYLIDENEAMINO] IMIDAZOLE-4-CARBOXAMIDE ISOMERASE"/>
    <property type="match status" value="1"/>
</dbReference>
<organism evidence="15 16">
    <name type="scientific">Camelliibacillus cellulosilyticus</name>
    <dbReference type="NCBI Taxonomy" id="2174486"/>
    <lineage>
        <taxon>Bacteria</taxon>
        <taxon>Bacillati</taxon>
        <taxon>Bacillota</taxon>
        <taxon>Bacilli</taxon>
        <taxon>Bacillales</taxon>
        <taxon>Sporolactobacillaceae</taxon>
        <taxon>Camelliibacillus</taxon>
    </lineage>
</organism>
<evidence type="ECO:0000256" key="10">
    <source>
        <dbReference type="ARBA" id="ARBA00023235"/>
    </source>
</evidence>
<comment type="subcellular location">
    <subcellularLocation>
        <location evidence="2 12 14">Cytoplasm</location>
    </subcellularLocation>
</comment>
<dbReference type="Gene3D" id="3.20.20.70">
    <property type="entry name" value="Aldolase class I"/>
    <property type="match status" value="1"/>
</dbReference>
<comment type="catalytic activity">
    <reaction evidence="1 12 14">
        <text>1-(5-phospho-beta-D-ribosyl)-5-[(5-phospho-beta-D-ribosylamino)methylideneamino]imidazole-4-carboxamide = 5-[(5-phospho-1-deoxy-D-ribulos-1-ylimino)methylamino]-1-(5-phospho-beta-D-ribosyl)imidazole-4-carboxamide</text>
        <dbReference type="Rhea" id="RHEA:15469"/>
        <dbReference type="ChEBI" id="CHEBI:58435"/>
        <dbReference type="ChEBI" id="CHEBI:58525"/>
        <dbReference type="EC" id="5.3.1.16"/>
    </reaction>
</comment>
<name>A0ABV9GKD0_9BACL</name>
<comment type="similarity">
    <text evidence="4 12 13">Belongs to the HisA/HisF family.</text>
</comment>
<dbReference type="PANTHER" id="PTHR43090:SF2">
    <property type="entry name" value="1-(5-PHOSPHORIBOSYL)-5-[(5-PHOSPHORIBOSYLAMINO)METHYLIDENEAMINO] IMIDAZOLE-4-CARBOXAMIDE ISOMERASE"/>
    <property type="match status" value="1"/>
</dbReference>
<dbReference type="InterPro" id="IPR044524">
    <property type="entry name" value="Isoase_HisA-like"/>
</dbReference>
<evidence type="ECO:0000256" key="14">
    <source>
        <dbReference type="RuleBase" id="RU003658"/>
    </source>
</evidence>
<dbReference type="CDD" id="cd04732">
    <property type="entry name" value="HisA"/>
    <property type="match status" value="1"/>
</dbReference>
<evidence type="ECO:0000256" key="6">
    <source>
        <dbReference type="ARBA" id="ARBA00018464"/>
    </source>
</evidence>
<evidence type="ECO:0000256" key="1">
    <source>
        <dbReference type="ARBA" id="ARBA00000901"/>
    </source>
</evidence>
<dbReference type="InterPro" id="IPR023016">
    <property type="entry name" value="HisA/PriA"/>
</dbReference>
<dbReference type="EC" id="5.3.1.16" evidence="5 12"/>
<protein>
    <recommendedName>
        <fullName evidence="6 12">1-(5-phosphoribosyl)-5-[(5-phosphoribosylamino)methylideneamino] imidazole-4-carboxamide isomerase</fullName>
        <ecNumber evidence="5 12">5.3.1.16</ecNumber>
    </recommendedName>
    <alternativeName>
        <fullName evidence="11 12">Phosphoribosylformimino-5-aminoimidazole carboxamide ribotide isomerase</fullName>
    </alternativeName>
</protein>
<dbReference type="Pfam" id="PF00977">
    <property type="entry name" value="His_biosynth"/>
    <property type="match status" value="1"/>
</dbReference>
<dbReference type="HAMAP" id="MF_01014">
    <property type="entry name" value="HisA"/>
    <property type="match status" value="1"/>
</dbReference>
<evidence type="ECO:0000256" key="3">
    <source>
        <dbReference type="ARBA" id="ARBA00005133"/>
    </source>
</evidence>
<dbReference type="RefSeq" id="WP_376844662.1">
    <property type="nucleotide sequence ID" value="NZ_JBHSFW010000001.1"/>
</dbReference>
<keyword evidence="7 12" id="KW-0963">Cytoplasm</keyword>
<keyword evidence="9 12" id="KW-0368">Histidine biosynthesis</keyword>
<feature type="active site" description="Proton acceptor" evidence="12">
    <location>
        <position position="11"/>
    </location>
</feature>
<comment type="pathway">
    <text evidence="3 12 14">Amino-acid biosynthesis; L-histidine biosynthesis; L-histidine from 5-phospho-alpha-D-ribose 1-diphosphate: step 4/9.</text>
</comment>